<protein>
    <recommendedName>
        <fullName evidence="1">DNA polymerase III beta sliding clamp N-terminal domain-containing protein</fullName>
    </recommendedName>
</protein>
<comment type="caution">
    <text evidence="2">The sequence shown here is derived from an EMBL/GenBank/DDBJ whole genome shotgun (WGS) entry which is preliminary data.</text>
</comment>
<dbReference type="Pfam" id="PF00712">
    <property type="entry name" value="DNA_pol3_beta"/>
    <property type="match status" value="1"/>
</dbReference>
<reference evidence="2" key="1">
    <citation type="journal article" date="2014" name="Front. Microbiol.">
        <title>High frequency of phylogenetically diverse reductive dehalogenase-homologous genes in deep subseafloor sedimentary metagenomes.</title>
        <authorList>
            <person name="Kawai M."/>
            <person name="Futagami T."/>
            <person name="Toyoda A."/>
            <person name="Takaki Y."/>
            <person name="Nishi S."/>
            <person name="Hori S."/>
            <person name="Arai W."/>
            <person name="Tsubouchi T."/>
            <person name="Morono Y."/>
            <person name="Uchiyama I."/>
            <person name="Ito T."/>
            <person name="Fujiyama A."/>
            <person name="Inagaki F."/>
            <person name="Takami H."/>
        </authorList>
    </citation>
    <scope>NUCLEOTIDE SEQUENCE</scope>
    <source>
        <strain evidence="2">Expedition CK06-06</strain>
    </source>
</reference>
<dbReference type="InterPro" id="IPR022634">
    <property type="entry name" value="DNA_polIII_beta_N"/>
</dbReference>
<proteinExistence type="predicted"/>
<dbReference type="InterPro" id="IPR046938">
    <property type="entry name" value="DNA_clamp_sf"/>
</dbReference>
<dbReference type="GO" id="GO:0003677">
    <property type="term" value="F:DNA binding"/>
    <property type="evidence" value="ECO:0007669"/>
    <property type="project" value="InterPro"/>
</dbReference>
<dbReference type="GO" id="GO:0006260">
    <property type="term" value="P:DNA replication"/>
    <property type="evidence" value="ECO:0007669"/>
    <property type="project" value="InterPro"/>
</dbReference>
<sequence length="100" mass="11014">MKITCAKRYIQEASFLNEKTTGRNLSLPILSTILISVQNKSLKLSSTNLETALEILVPAKIEKEGKVAVPADWYKGLISFNDALWQIDIANGSTKMIFGA</sequence>
<dbReference type="AlphaFoldDB" id="X1TIR4"/>
<dbReference type="Gene3D" id="3.10.150.10">
    <property type="entry name" value="DNA Polymerase III, subunit A, domain 2"/>
    <property type="match status" value="1"/>
</dbReference>
<dbReference type="SUPFAM" id="SSF55979">
    <property type="entry name" value="DNA clamp"/>
    <property type="match status" value="1"/>
</dbReference>
<dbReference type="GO" id="GO:0008408">
    <property type="term" value="F:3'-5' exonuclease activity"/>
    <property type="evidence" value="ECO:0007669"/>
    <property type="project" value="InterPro"/>
</dbReference>
<dbReference type="GO" id="GO:0003887">
    <property type="term" value="F:DNA-directed DNA polymerase activity"/>
    <property type="evidence" value="ECO:0007669"/>
    <property type="project" value="InterPro"/>
</dbReference>
<dbReference type="GO" id="GO:0009360">
    <property type="term" value="C:DNA polymerase III complex"/>
    <property type="evidence" value="ECO:0007669"/>
    <property type="project" value="InterPro"/>
</dbReference>
<accession>X1TIR4</accession>
<evidence type="ECO:0000259" key="1">
    <source>
        <dbReference type="Pfam" id="PF00712"/>
    </source>
</evidence>
<feature type="non-terminal residue" evidence="2">
    <location>
        <position position="100"/>
    </location>
</feature>
<gene>
    <name evidence="2" type="ORF">S12H4_34490</name>
</gene>
<dbReference type="EMBL" id="BARW01020409">
    <property type="protein sequence ID" value="GAI91261.1"/>
    <property type="molecule type" value="Genomic_DNA"/>
</dbReference>
<feature type="domain" description="DNA polymerase III beta sliding clamp N-terminal" evidence="1">
    <location>
        <begin position="1"/>
        <end position="72"/>
    </location>
</feature>
<organism evidence="2">
    <name type="scientific">marine sediment metagenome</name>
    <dbReference type="NCBI Taxonomy" id="412755"/>
    <lineage>
        <taxon>unclassified sequences</taxon>
        <taxon>metagenomes</taxon>
        <taxon>ecological metagenomes</taxon>
    </lineage>
</organism>
<name>X1TIR4_9ZZZZ</name>
<evidence type="ECO:0000313" key="2">
    <source>
        <dbReference type="EMBL" id="GAI91261.1"/>
    </source>
</evidence>